<feature type="chain" id="PRO_5030914335" description="Secreted protein" evidence="1">
    <location>
        <begin position="32"/>
        <end position="144"/>
    </location>
</feature>
<evidence type="ECO:0000313" key="3">
    <source>
        <dbReference type="Proteomes" id="UP000578819"/>
    </source>
</evidence>
<feature type="signal peptide" evidence="1">
    <location>
        <begin position="1"/>
        <end position="31"/>
    </location>
</feature>
<protein>
    <recommendedName>
        <fullName evidence="4">Secreted protein</fullName>
    </recommendedName>
</protein>
<name>A0A7W7WP25_9ACTN</name>
<dbReference type="RefSeq" id="WP_184534798.1">
    <property type="nucleotide sequence ID" value="NZ_JACHJW010000001.1"/>
</dbReference>
<gene>
    <name evidence="2" type="ORF">FHR38_002489</name>
</gene>
<dbReference type="Proteomes" id="UP000578819">
    <property type="component" value="Unassembled WGS sequence"/>
</dbReference>
<keyword evidence="1" id="KW-0732">Signal</keyword>
<keyword evidence="3" id="KW-1185">Reference proteome</keyword>
<reference evidence="2 3" key="1">
    <citation type="submission" date="2020-08" db="EMBL/GenBank/DDBJ databases">
        <title>Sequencing the genomes of 1000 actinobacteria strains.</title>
        <authorList>
            <person name="Klenk H.-P."/>
        </authorList>
    </citation>
    <scope>NUCLEOTIDE SEQUENCE [LARGE SCALE GENOMIC DNA]</scope>
    <source>
        <strain evidence="2 3">DSM 45886</strain>
    </source>
</reference>
<dbReference type="AlphaFoldDB" id="A0A7W7WP25"/>
<accession>A0A7W7WP25</accession>
<organism evidence="2 3">
    <name type="scientific">Micromonospora polyrhachis</name>
    <dbReference type="NCBI Taxonomy" id="1282883"/>
    <lineage>
        <taxon>Bacteria</taxon>
        <taxon>Bacillati</taxon>
        <taxon>Actinomycetota</taxon>
        <taxon>Actinomycetes</taxon>
        <taxon>Micromonosporales</taxon>
        <taxon>Micromonosporaceae</taxon>
        <taxon>Micromonospora</taxon>
    </lineage>
</organism>
<proteinExistence type="predicted"/>
<sequence length="144" mass="15348">MARLRTRLAACAIALATAAGTLVVGSSPAHAAANFSFHYYPSPNGYNIWINNDDRGLPAGSGRWLQDPDGPYPGDALVADDQLADGYGIEAHLSTGRIATTRGHSAPYTHYKTGNLPEGNKYYMYVCVVKGDYSNCSNSVAVYA</sequence>
<evidence type="ECO:0000313" key="2">
    <source>
        <dbReference type="EMBL" id="MBB4958756.1"/>
    </source>
</evidence>
<comment type="caution">
    <text evidence="2">The sequence shown here is derived from an EMBL/GenBank/DDBJ whole genome shotgun (WGS) entry which is preliminary data.</text>
</comment>
<evidence type="ECO:0000256" key="1">
    <source>
        <dbReference type="SAM" id="SignalP"/>
    </source>
</evidence>
<evidence type="ECO:0008006" key="4">
    <source>
        <dbReference type="Google" id="ProtNLM"/>
    </source>
</evidence>
<dbReference type="EMBL" id="JACHJW010000001">
    <property type="protein sequence ID" value="MBB4958756.1"/>
    <property type="molecule type" value="Genomic_DNA"/>
</dbReference>